<organism evidence="7 8">
    <name type="scientific">Mycoplasma amphoriforme A39</name>
    <dbReference type="NCBI Taxonomy" id="572419"/>
    <lineage>
        <taxon>Bacteria</taxon>
        <taxon>Bacillati</taxon>
        <taxon>Mycoplasmatota</taxon>
        <taxon>Mollicutes</taxon>
        <taxon>Mycoplasmataceae</taxon>
        <taxon>Mycoplasma</taxon>
    </lineage>
</organism>
<dbReference type="GO" id="GO:0070181">
    <property type="term" value="F:small ribosomal subunit rRNA binding"/>
    <property type="evidence" value="ECO:0007669"/>
    <property type="project" value="TreeGrafter"/>
</dbReference>
<dbReference type="KEGG" id="mamp:MAMA39_03470"/>
<dbReference type="InterPro" id="IPR036870">
    <property type="entry name" value="Ribosomal_bS18_sf"/>
</dbReference>
<evidence type="ECO:0000313" key="8">
    <source>
        <dbReference type="Proteomes" id="UP000261764"/>
    </source>
</evidence>
<dbReference type="PANTHER" id="PTHR13479">
    <property type="entry name" value="30S RIBOSOMAL PROTEIN S18"/>
    <property type="match status" value="1"/>
</dbReference>
<keyword evidence="4" id="KW-0694">RNA-binding</keyword>
<evidence type="ECO:0000256" key="1">
    <source>
        <dbReference type="ARBA" id="ARBA00005589"/>
    </source>
</evidence>
<dbReference type="HAMAP" id="MF_00270">
    <property type="entry name" value="Ribosomal_bS18"/>
    <property type="match status" value="1"/>
</dbReference>
<evidence type="ECO:0000256" key="6">
    <source>
        <dbReference type="SAM" id="MobiDB-lite"/>
    </source>
</evidence>
<evidence type="ECO:0000256" key="5">
    <source>
        <dbReference type="RuleBase" id="RU003910"/>
    </source>
</evidence>
<dbReference type="PANTHER" id="PTHR13479:SF40">
    <property type="entry name" value="SMALL RIBOSOMAL SUBUNIT PROTEIN BS18M"/>
    <property type="match status" value="1"/>
</dbReference>
<sequence>MNDDLNIVKQAANNISEDEPVKKEVDPNAVSEERKGLGSFTKRNYRPGESGPGSVSAQRKRYYRGRGRKICHFCAKGVLQIDYKDAETLKRYTSLYGKIMSRRQTGNCASHQRHLANSIKRARIVALLPFVRE</sequence>
<comment type="similarity">
    <text evidence="1 4 5">Belongs to the bacterial ribosomal protein bS18 family.</text>
</comment>
<dbReference type="EMBL" id="HG937516">
    <property type="protein sequence ID" value="CDN40467.1"/>
    <property type="molecule type" value="Genomic_DNA"/>
</dbReference>
<dbReference type="PRINTS" id="PR00974">
    <property type="entry name" value="RIBOSOMALS18"/>
</dbReference>
<dbReference type="Pfam" id="PF01084">
    <property type="entry name" value="Ribosomal_S18"/>
    <property type="match status" value="1"/>
</dbReference>
<dbReference type="GO" id="GO:0003735">
    <property type="term" value="F:structural constituent of ribosome"/>
    <property type="evidence" value="ECO:0007669"/>
    <property type="project" value="InterPro"/>
</dbReference>
<evidence type="ECO:0000256" key="4">
    <source>
        <dbReference type="HAMAP-Rule" id="MF_00270"/>
    </source>
</evidence>
<keyword evidence="3 4" id="KW-0687">Ribonucleoprotein</keyword>
<dbReference type="NCBIfam" id="TIGR00165">
    <property type="entry name" value="S18"/>
    <property type="match status" value="1"/>
</dbReference>
<keyword evidence="2 4" id="KW-0689">Ribosomal protein</keyword>
<dbReference type="SUPFAM" id="SSF46911">
    <property type="entry name" value="Ribosomal protein S18"/>
    <property type="match status" value="1"/>
</dbReference>
<protein>
    <recommendedName>
        <fullName evidence="4">Small ribosomal subunit protein bS18</fullName>
    </recommendedName>
</protein>
<evidence type="ECO:0000256" key="3">
    <source>
        <dbReference type="ARBA" id="ARBA00023274"/>
    </source>
</evidence>
<dbReference type="GO" id="GO:0022627">
    <property type="term" value="C:cytosolic small ribosomal subunit"/>
    <property type="evidence" value="ECO:0007669"/>
    <property type="project" value="TreeGrafter"/>
</dbReference>
<reference evidence="7 8" key="1">
    <citation type="journal article" date="2015" name="Clin. Infect. Dis.">
        <title>Genomic Investigations unmask Mycoplasma amphoriforme, a new respiratory pathogen.</title>
        <authorList>
            <person name="Gillespie S.H."/>
            <person name="Ling C.L."/>
            <person name="Oravcova K."/>
            <person name="Pinheiro M."/>
            <person name="Wells L."/>
            <person name="Bryant J.M."/>
            <person name="McHugh T.D."/>
            <person name="Bebear C."/>
            <person name="Webster D."/>
            <person name="Harris S.R."/>
            <person name="Seth-Smith H.M."/>
            <person name="Thomson N.R."/>
        </authorList>
    </citation>
    <scope>NUCLEOTIDE SEQUENCE [LARGE SCALE GENOMIC DNA]</scope>
    <source>
        <strain evidence="7 8">A39</strain>
    </source>
</reference>
<keyword evidence="8" id="KW-1185">Reference proteome</keyword>
<evidence type="ECO:0000256" key="2">
    <source>
        <dbReference type="ARBA" id="ARBA00022980"/>
    </source>
</evidence>
<gene>
    <name evidence="4" type="primary">rpsR</name>
    <name evidence="7" type="ORF">MAMA39_03470</name>
</gene>
<dbReference type="Gene3D" id="4.10.640.10">
    <property type="entry name" value="Ribosomal protein S18"/>
    <property type="match status" value="1"/>
</dbReference>
<dbReference type="AlphaFoldDB" id="A0A292IIX0"/>
<comment type="subunit">
    <text evidence="4">Part of the 30S ribosomal subunit. Forms a tight heterodimer with protein bS6.</text>
</comment>
<dbReference type="Proteomes" id="UP000261764">
    <property type="component" value="Chromosome I"/>
</dbReference>
<feature type="compositionally biased region" description="Basic and acidic residues" evidence="6">
    <location>
        <begin position="19"/>
        <end position="36"/>
    </location>
</feature>
<dbReference type="InterPro" id="IPR001648">
    <property type="entry name" value="Ribosomal_bS18"/>
</dbReference>
<feature type="region of interest" description="Disordered" evidence="6">
    <location>
        <begin position="11"/>
        <end position="59"/>
    </location>
</feature>
<proteinExistence type="inferred from homology"/>
<name>A0A292IIX0_9MOLU</name>
<keyword evidence="4" id="KW-0699">rRNA-binding</keyword>
<comment type="function">
    <text evidence="4">Binds as a heterodimer with protein bS6 to the central domain of the 16S rRNA, where it helps stabilize the platform of the 30S subunit.</text>
</comment>
<dbReference type="RefSeq" id="WP_343251814.1">
    <property type="nucleotide sequence ID" value="NZ_HG937516.1"/>
</dbReference>
<accession>A0A292IIX0</accession>
<evidence type="ECO:0000313" key="7">
    <source>
        <dbReference type="EMBL" id="CDN40467.1"/>
    </source>
</evidence>
<dbReference type="GO" id="GO:0006412">
    <property type="term" value="P:translation"/>
    <property type="evidence" value="ECO:0007669"/>
    <property type="project" value="UniProtKB-UniRule"/>
</dbReference>